<organism evidence="2 3">
    <name type="scientific">Streptomyces microflavus</name>
    <name type="common">Streptomyces lipmanii</name>
    <dbReference type="NCBI Taxonomy" id="1919"/>
    <lineage>
        <taxon>Bacteria</taxon>
        <taxon>Bacillati</taxon>
        <taxon>Actinomycetota</taxon>
        <taxon>Actinomycetes</taxon>
        <taxon>Kitasatosporales</taxon>
        <taxon>Streptomycetaceae</taxon>
        <taxon>Streptomyces</taxon>
    </lineage>
</organism>
<gene>
    <name evidence="2" type="ORF">Smic_15060</name>
</gene>
<protein>
    <submittedName>
        <fullName evidence="2">Uncharacterized protein</fullName>
    </submittedName>
</protein>
<evidence type="ECO:0000313" key="2">
    <source>
        <dbReference type="EMBL" id="GFN02950.1"/>
    </source>
</evidence>
<dbReference type="AlphaFoldDB" id="A0A7J0CKD8"/>
<dbReference type="EMBL" id="BLWD01000001">
    <property type="protein sequence ID" value="GFN02950.1"/>
    <property type="molecule type" value="Genomic_DNA"/>
</dbReference>
<name>A0A7J0CKD8_STRMI</name>
<accession>A0A7J0CKD8</accession>
<comment type="caution">
    <text evidence="2">The sequence shown here is derived from an EMBL/GenBank/DDBJ whole genome shotgun (WGS) entry which is preliminary data.</text>
</comment>
<reference evidence="2 3" key="1">
    <citation type="submission" date="2020-05" db="EMBL/GenBank/DDBJ databases">
        <title>Whole genome shotgun sequence of Streptomyces microflavus NBRC 13062.</title>
        <authorList>
            <person name="Komaki H."/>
            <person name="Tamura T."/>
        </authorList>
    </citation>
    <scope>NUCLEOTIDE SEQUENCE [LARGE SCALE GENOMIC DNA]</scope>
    <source>
        <strain evidence="2 3">NBRC 13062</strain>
    </source>
</reference>
<dbReference type="Proteomes" id="UP000498740">
    <property type="component" value="Unassembled WGS sequence"/>
</dbReference>
<evidence type="ECO:0000313" key="3">
    <source>
        <dbReference type="Proteomes" id="UP000498740"/>
    </source>
</evidence>
<evidence type="ECO:0000256" key="1">
    <source>
        <dbReference type="SAM" id="MobiDB-lite"/>
    </source>
</evidence>
<sequence length="88" mass="9744">MVVRDAEGRVLGVEQFTGGGDDRLEDVSYFEVPAHGEQRGTHRGESRRWAMTHGITVPAGVRRPYRAEDGGRRAVDLGRSRPLAGRRS</sequence>
<proteinExistence type="predicted"/>
<feature type="region of interest" description="Disordered" evidence="1">
    <location>
        <begin position="60"/>
        <end position="88"/>
    </location>
</feature>
<feature type="compositionally biased region" description="Basic and acidic residues" evidence="1">
    <location>
        <begin position="65"/>
        <end position="79"/>
    </location>
</feature>